<sequence length="161" mass="18614">MEISEPHREGFWKLIESRLGGTVQQHIENLFKMMGIDHRDNLKDLVEMHGFGPDQFIEYVRSEACGQRGTADCEMQRARNGPADTAEGEKNGDREPEASNYFGRDTRENFHLSPGKIGVLKKILHLVTDESEDREISEKKWSSLNGKRSKKKLRAYCWTRF</sequence>
<comment type="caution">
    <text evidence="1">The sequence shown here is derived from an EMBL/GenBank/DDBJ whole genome shotgun (WGS) entry which is preliminary data.</text>
</comment>
<evidence type="ECO:0000313" key="1">
    <source>
        <dbReference type="EMBL" id="KAJ8686105.1"/>
    </source>
</evidence>
<reference evidence="1" key="1">
    <citation type="submission" date="2023-04" db="EMBL/GenBank/DDBJ databases">
        <title>A chromosome-level genome assembly of the parasitoid wasp Eretmocerus hayati.</title>
        <authorList>
            <person name="Zhong Y."/>
            <person name="Liu S."/>
            <person name="Liu Y."/>
        </authorList>
    </citation>
    <scope>NUCLEOTIDE SEQUENCE</scope>
    <source>
        <strain evidence="1">ZJU_SS_LIU_2023</strain>
    </source>
</reference>
<accession>A0ACC2PRS2</accession>
<gene>
    <name evidence="1" type="ORF">QAD02_021899</name>
</gene>
<organism evidence="1 2">
    <name type="scientific">Eretmocerus hayati</name>
    <dbReference type="NCBI Taxonomy" id="131215"/>
    <lineage>
        <taxon>Eukaryota</taxon>
        <taxon>Metazoa</taxon>
        <taxon>Ecdysozoa</taxon>
        <taxon>Arthropoda</taxon>
        <taxon>Hexapoda</taxon>
        <taxon>Insecta</taxon>
        <taxon>Pterygota</taxon>
        <taxon>Neoptera</taxon>
        <taxon>Endopterygota</taxon>
        <taxon>Hymenoptera</taxon>
        <taxon>Apocrita</taxon>
        <taxon>Proctotrupomorpha</taxon>
        <taxon>Chalcidoidea</taxon>
        <taxon>Aphelinidae</taxon>
        <taxon>Aphelininae</taxon>
        <taxon>Eretmocerus</taxon>
    </lineage>
</organism>
<protein>
    <submittedName>
        <fullName evidence="1">Uncharacterized protein</fullName>
    </submittedName>
</protein>
<keyword evidence="2" id="KW-1185">Reference proteome</keyword>
<dbReference type="Proteomes" id="UP001239111">
    <property type="component" value="Chromosome 1"/>
</dbReference>
<proteinExistence type="predicted"/>
<dbReference type="EMBL" id="CM056741">
    <property type="protein sequence ID" value="KAJ8686105.1"/>
    <property type="molecule type" value="Genomic_DNA"/>
</dbReference>
<name>A0ACC2PRS2_9HYME</name>
<evidence type="ECO:0000313" key="2">
    <source>
        <dbReference type="Proteomes" id="UP001239111"/>
    </source>
</evidence>